<reference evidence="2 3" key="1">
    <citation type="journal article" date="2018" name="Mol. Genet. Genomics">
        <title>The red deer Cervus elaphus genome CerEla1.0: sequencing, annotating, genes, and chromosomes.</title>
        <authorList>
            <person name="Bana N.A."/>
            <person name="Nyiri A."/>
            <person name="Nagy J."/>
            <person name="Frank K."/>
            <person name="Nagy T."/>
            <person name="Steger V."/>
            <person name="Schiller M."/>
            <person name="Lakatos P."/>
            <person name="Sugar L."/>
            <person name="Horn P."/>
            <person name="Barta E."/>
            <person name="Orosz L."/>
        </authorList>
    </citation>
    <scope>NUCLEOTIDE SEQUENCE [LARGE SCALE GENOMIC DNA]</scope>
    <source>
        <strain evidence="2">Hungarian</strain>
    </source>
</reference>
<sequence length="269" mass="29618">KPLESGQEPVSESQGPRSESGLDLEREICLPAGLSRPRPRVKPGNRTWLGGGAERRAPSRVAAEAQLPPPASRSENQLAQRACCHTNCLEPPLSWAFRQLGWKVGSHPWIFLLLPMDEEDNLEEKYTPEHFTSKDSLIFSISRKSTEVNYASILVISNTETLLEPEILEEVCKVEGGTTEPRSPTVRCALKTRAPVSPPPPVPLLFAWERNKGLNLETTTFPIYSQAGQISYLANILGGTVLGESMGLSQLLLQAKAMQLQHSQKTAED</sequence>
<feature type="non-terminal residue" evidence="2">
    <location>
        <position position="1"/>
    </location>
</feature>
<dbReference type="Proteomes" id="UP000242450">
    <property type="component" value="Chromosome 23"/>
</dbReference>
<accession>A0A212CAA7</accession>
<evidence type="ECO:0000313" key="3">
    <source>
        <dbReference type="Proteomes" id="UP000242450"/>
    </source>
</evidence>
<feature type="region of interest" description="Disordered" evidence="1">
    <location>
        <begin position="1"/>
        <end position="74"/>
    </location>
</feature>
<name>A0A212CAA7_CEREH</name>
<dbReference type="EMBL" id="MKHE01000023">
    <property type="protein sequence ID" value="OWK02941.1"/>
    <property type="molecule type" value="Genomic_DNA"/>
</dbReference>
<organism evidence="2 3">
    <name type="scientific">Cervus elaphus hippelaphus</name>
    <name type="common">European red deer</name>
    <dbReference type="NCBI Taxonomy" id="46360"/>
    <lineage>
        <taxon>Eukaryota</taxon>
        <taxon>Metazoa</taxon>
        <taxon>Chordata</taxon>
        <taxon>Craniata</taxon>
        <taxon>Vertebrata</taxon>
        <taxon>Euteleostomi</taxon>
        <taxon>Mammalia</taxon>
        <taxon>Eutheria</taxon>
        <taxon>Laurasiatheria</taxon>
        <taxon>Artiodactyla</taxon>
        <taxon>Ruminantia</taxon>
        <taxon>Pecora</taxon>
        <taxon>Cervidae</taxon>
        <taxon>Cervinae</taxon>
        <taxon>Cervus</taxon>
    </lineage>
</organism>
<keyword evidence="3" id="KW-1185">Reference proteome</keyword>
<dbReference type="AlphaFoldDB" id="A0A212CAA7"/>
<comment type="caution">
    <text evidence="2">The sequence shown here is derived from an EMBL/GenBank/DDBJ whole genome shotgun (WGS) entry which is preliminary data.</text>
</comment>
<evidence type="ECO:0000256" key="1">
    <source>
        <dbReference type="SAM" id="MobiDB-lite"/>
    </source>
</evidence>
<proteinExistence type="predicted"/>
<dbReference type="OrthoDB" id="6510177at2759"/>
<feature type="compositionally biased region" description="Polar residues" evidence="1">
    <location>
        <begin position="8"/>
        <end position="17"/>
    </location>
</feature>
<evidence type="ECO:0000313" key="2">
    <source>
        <dbReference type="EMBL" id="OWK02941.1"/>
    </source>
</evidence>
<feature type="non-terminal residue" evidence="2">
    <location>
        <position position="269"/>
    </location>
</feature>
<protein>
    <submittedName>
        <fullName evidence="2">Uncharacterized protein</fullName>
    </submittedName>
</protein>
<gene>
    <name evidence="2" type="ORF">Celaphus_00007558</name>
</gene>